<evidence type="ECO:0000313" key="4">
    <source>
        <dbReference type="EMBL" id="RZC39778.1"/>
    </source>
</evidence>
<name>A0A482W5G1_ASBVE</name>
<evidence type="ECO:0000259" key="3">
    <source>
        <dbReference type="Pfam" id="PF00561"/>
    </source>
</evidence>
<comment type="caution">
    <text evidence="4">The sequence shown here is derived from an EMBL/GenBank/DDBJ whole genome shotgun (WGS) entry which is preliminary data.</text>
</comment>
<dbReference type="AlphaFoldDB" id="A0A482W5G1"/>
<dbReference type="Gene3D" id="3.40.50.1820">
    <property type="entry name" value="alpha/beta hydrolase"/>
    <property type="match status" value="1"/>
</dbReference>
<protein>
    <submittedName>
        <fullName evidence="4">Abhydrolase 1 domain containing protein</fullName>
    </submittedName>
</protein>
<evidence type="ECO:0000256" key="1">
    <source>
        <dbReference type="ARBA" id="ARBA00022963"/>
    </source>
</evidence>
<accession>A0A482W5G1</accession>
<gene>
    <name evidence="4" type="ORF">BDFB_004814</name>
</gene>
<evidence type="ECO:0000313" key="5">
    <source>
        <dbReference type="Proteomes" id="UP000292052"/>
    </source>
</evidence>
<keyword evidence="1" id="KW-0442">Lipid degradation</keyword>
<dbReference type="InterPro" id="IPR000073">
    <property type="entry name" value="AB_hydrolase_1"/>
</dbReference>
<sequence length="117" mass="13288">MGNYRGTLYSKRHVSLSPEEEKFWDFSFHEMAIYDLKALINYVRITANVPQIIYIGYSIGGTTSFIYGSLRPEEAASSIKVVINLAPGVYFRHSTAPYTFTILPFIHFVVVSKLESV</sequence>
<dbReference type="GO" id="GO:0016787">
    <property type="term" value="F:hydrolase activity"/>
    <property type="evidence" value="ECO:0007669"/>
    <property type="project" value="UniProtKB-KW"/>
</dbReference>
<dbReference type="Pfam" id="PF00561">
    <property type="entry name" value="Abhydrolase_1"/>
    <property type="match status" value="1"/>
</dbReference>
<dbReference type="PANTHER" id="PTHR11005">
    <property type="entry name" value="LYSOSOMAL ACID LIPASE-RELATED"/>
    <property type="match status" value="1"/>
</dbReference>
<dbReference type="Proteomes" id="UP000292052">
    <property type="component" value="Unassembled WGS sequence"/>
</dbReference>
<proteinExistence type="predicted"/>
<keyword evidence="2" id="KW-0443">Lipid metabolism</keyword>
<keyword evidence="5" id="KW-1185">Reference proteome</keyword>
<evidence type="ECO:0000256" key="2">
    <source>
        <dbReference type="ARBA" id="ARBA00023098"/>
    </source>
</evidence>
<reference evidence="4 5" key="1">
    <citation type="submission" date="2017-03" db="EMBL/GenBank/DDBJ databases">
        <title>Genome of the blue death feigning beetle - Asbolus verrucosus.</title>
        <authorList>
            <person name="Rider S.D."/>
        </authorList>
    </citation>
    <scope>NUCLEOTIDE SEQUENCE [LARGE SCALE GENOMIC DNA]</scope>
    <source>
        <strain evidence="4">Butters</strain>
        <tissue evidence="4">Head and leg muscle</tissue>
    </source>
</reference>
<organism evidence="4 5">
    <name type="scientific">Asbolus verrucosus</name>
    <name type="common">Desert ironclad beetle</name>
    <dbReference type="NCBI Taxonomy" id="1661398"/>
    <lineage>
        <taxon>Eukaryota</taxon>
        <taxon>Metazoa</taxon>
        <taxon>Ecdysozoa</taxon>
        <taxon>Arthropoda</taxon>
        <taxon>Hexapoda</taxon>
        <taxon>Insecta</taxon>
        <taxon>Pterygota</taxon>
        <taxon>Neoptera</taxon>
        <taxon>Endopterygota</taxon>
        <taxon>Coleoptera</taxon>
        <taxon>Polyphaga</taxon>
        <taxon>Cucujiformia</taxon>
        <taxon>Tenebrionidae</taxon>
        <taxon>Pimeliinae</taxon>
        <taxon>Asbolus</taxon>
    </lineage>
</organism>
<dbReference type="GO" id="GO:0016042">
    <property type="term" value="P:lipid catabolic process"/>
    <property type="evidence" value="ECO:0007669"/>
    <property type="project" value="UniProtKB-KW"/>
</dbReference>
<dbReference type="EMBL" id="QDEB01031447">
    <property type="protein sequence ID" value="RZC39778.1"/>
    <property type="molecule type" value="Genomic_DNA"/>
</dbReference>
<dbReference type="InterPro" id="IPR029058">
    <property type="entry name" value="AB_hydrolase_fold"/>
</dbReference>
<dbReference type="OrthoDB" id="9974421at2759"/>
<dbReference type="STRING" id="1661398.A0A482W5G1"/>
<dbReference type="SUPFAM" id="SSF53474">
    <property type="entry name" value="alpha/beta-Hydrolases"/>
    <property type="match status" value="1"/>
</dbReference>
<keyword evidence="4" id="KW-0378">Hydrolase</keyword>
<feature type="domain" description="AB hydrolase-1" evidence="3">
    <location>
        <begin position="2"/>
        <end position="77"/>
    </location>
</feature>